<keyword evidence="3" id="KW-0645">Protease</keyword>
<comment type="similarity">
    <text evidence="2">Belongs to the peptidase A1 family.</text>
</comment>
<evidence type="ECO:0000256" key="7">
    <source>
        <dbReference type="ARBA" id="ARBA00022989"/>
    </source>
</evidence>
<dbReference type="Proteomes" id="UP000447434">
    <property type="component" value="Chromosome 21"/>
</dbReference>
<dbReference type="PANTHER" id="PTHR13683">
    <property type="entry name" value="ASPARTYL PROTEASES"/>
    <property type="match status" value="1"/>
</dbReference>
<keyword evidence="4" id="KW-0812">Transmembrane</keyword>
<proteinExistence type="inferred from homology"/>
<organism evidence="10 11">
    <name type="scientific">Lupinus albus</name>
    <name type="common">White lupine</name>
    <name type="synonym">Lupinus termis</name>
    <dbReference type="NCBI Taxonomy" id="3870"/>
    <lineage>
        <taxon>Eukaryota</taxon>
        <taxon>Viridiplantae</taxon>
        <taxon>Streptophyta</taxon>
        <taxon>Embryophyta</taxon>
        <taxon>Tracheophyta</taxon>
        <taxon>Spermatophyta</taxon>
        <taxon>Magnoliopsida</taxon>
        <taxon>eudicotyledons</taxon>
        <taxon>Gunneridae</taxon>
        <taxon>Pentapetalae</taxon>
        <taxon>rosids</taxon>
        <taxon>fabids</taxon>
        <taxon>Fabales</taxon>
        <taxon>Fabaceae</taxon>
        <taxon>Papilionoideae</taxon>
        <taxon>50 kb inversion clade</taxon>
        <taxon>genistoids sensu lato</taxon>
        <taxon>core genistoids</taxon>
        <taxon>Genisteae</taxon>
        <taxon>Lupinus</taxon>
    </lineage>
</organism>
<dbReference type="GO" id="GO:0016020">
    <property type="term" value="C:membrane"/>
    <property type="evidence" value="ECO:0007669"/>
    <property type="project" value="UniProtKB-SubCell"/>
</dbReference>
<dbReference type="PANTHER" id="PTHR13683:SF375">
    <property type="entry name" value="PEPTIDASE A1 DOMAIN-CONTAINING PROTEIN"/>
    <property type="match status" value="1"/>
</dbReference>
<dbReference type="Gene3D" id="2.40.70.10">
    <property type="entry name" value="Acid Proteases"/>
    <property type="match status" value="3"/>
</dbReference>
<evidence type="ECO:0000256" key="3">
    <source>
        <dbReference type="ARBA" id="ARBA00022670"/>
    </source>
</evidence>
<protein>
    <submittedName>
        <fullName evidence="10">Putative nepenthesin</fullName>
    </submittedName>
</protein>
<dbReference type="SUPFAM" id="SSF50630">
    <property type="entry name" value="Acid proteases"/>
    <property type="match status" value="1"/>
</dbReference>
<dbReference type="InterPro" id="IPR001461">
    <property type="entry name" value="Aspartic_peptidase_A1"/>
</dbReference>
<dbReference type="Pfam" id="PF14541">
    <property type="entry name" value="TAXi_C"/>
    <property type="match status" value="1"/>
</dbReference>
<evidence type="ECO:0000256" key="8">
    <source>
        <dbReference type="ARBA" id="ARBA00023136"/>
    </source>
</evidence>
<keyword evidence="8" id="KW-0472">Membrane</keyword>
<dbReference type="InterPro" id="IPR021109">
    <property type="entry name" value="Peptidase_aspartic_dom_sf"/>
</dbReference>
<keyword evidence="11" id="KW-1185">Reference proteome</keyword>
<accession>A0A6A4NRA6</accession>
<evidence type="ECO:0000259" key="9">
    <source>
        <dbReference type="PROSITE" id="PS51767"/>
    </source>
</evidence>
<evidence type="ECO:0000313" key="10">
    <source>
        <dbReference type="EMBL" id="KAE9589127.1"/>
    </source>
</evidence>
<dbReference type="PRINTS" id="PR00792">
    <property type="entry name" value="PEPSIN"/>
</dbReference>
<keyword evidence="5" id="KW-0732">Signal</keyword>
<comment type="caution">
    <text evidence="10">The sequence shown here is derived from an EMBL/GenBank/DDBJ whole genome shotgun (WGS) entry which is preliminary data.</text>
</comment>
<evidence type="ECO:0000256" key="4">
    <source>
        <dbReference type="ARBA" id="ARBA00022692"/>
    </source>
</evidence>
<evidence type="ECO:0000256" key="5">
    <source>
        <dbReference type="ARBA" id="ARBA00022729"/>
    </source>
</evidence>
<name>A0A6A4NRA6_LUPAL</name>
<dbReference type="AlphaFoldDB" id="A0A6A4NRA6"/>
<feature type="domain" description="Peptidase A1" evidence="9">
    <location>
        <begin position="85"/>
        <end position="339"/>
    </location>
</feature>
<evidence type="ECO:0000256" key="2">
    <source>
        <dbReference type="ARBA" id="ARBA00007447"/>
    </source>
</evidence>
<reference evidence="11" key="1">
    <citation type="journal article" date="2020" name="Nat. Commun.">
        <title>Genome sequence of the cluster root forming white lupin.</title>
        <authorList>
            <person name="Hufnagel B."/>
            <person name="Marques A."/>
            <person name="Soriano A."/>
            <person name="Marques L."/>
            <person name="Divol F."/>
            <person name="Doumas P."/>
            <person name="Sallet E."/>
            <person name="Mancinotti D."/>
            <person name="Carrere S."/>
            <person name="Marande W."/>
            <person name="Arribat S."/>
            <person name="Keller J."/>
            <person name="Huneau C."/>
            <person name="Blein T."/>
            <person name="Aime D."/>
            <person name="Laguerre M."/>
            <person name="Taylor J."/>
            <person name="Schubert V."/>
            <person name="Nelson M."/>
            <person name="Geu-Flores F."/>
            <person name="Crespi M."/>
            <person name="Gallardo-Guerrero K."/>
            <person name="Delaux P.-M."/>
            <person name="Salse J."/>
            <person name="Berges H."/>
            <person name="Guyot R."/>
            <person name="Gouzy J."/>
            <person name="Peret B."/>
        </authorList>
    </citation>
    <scope>NUCLEOTIDE SEQUENCE [LARGE SCALE GENOMIC DNA]</scope>
    <source>
        <strain evidence="11">cv. Amiga</strain>
    </source>
</reference>
<dbReference type="InterPro" id="IPR032861">
    <property type="entry name" value="TAXi_N"/>
</dbReference>
<dbReference type="Pfam" id="PF14543">
    <property type="entry name" value="TAXi_N"/>
    <property type="match status" value="2"/>
</dbReference>
<dbReference type="InterPro" id="IPR033121">
    <property type="entry name" value="PEPTIDASE_A1"/>
</dbReference>
<evidence type="ECO:0000256" key="1">
    <source>
        <dbReference type="ARBA" id="ARBA00004370"/>
    </source>
</evidence>
<keyword evidence="6" id="KW-0378">Hydrolase</keyword>
<keyword evidence="7" id="KW-1133">Transmembrane helix</keyword>
<dbReference type="OrthoDB" id="2747330at2759"/>
<evidence type="ECO:0000256" key="6">
    <source>
        <dbReference type="ARBA" id="ARBA00022801"/>
    </source>
</evidence>
<comment type="subcellular location">
    <subcellularLocation>
        <location evidence="1">Membrane</location>
    </subcellularLocation>
</comment>
<gene>
    <name evidence="10" type="ORF">Lalb_Chr21g0305761</name>
</gene>
<dbReference type="PROSITE" id="PS51767">
    <property type="entry name" value="PEPTIDASE_A1"/>
    <property type="match status" value="1"/>
</dbReference>
<dbReference type="InterPro" id="IPR032799">
    <property type="entry name" value="TAXi_C"/>
</dbReference>
<dbReference type="GO" id="GO:0006508">
    <property type="term" value="P:proteolysis"/>
    <property type="evidence" value="ECO:0007669"/>
    <property type="project" value="UniProtKB-KW"/>
</dbReference>
<dbReference type="GO" id="GO:0004190">
    <property type="term" value="F:aspartic-type endopeptidase activity"/>
    <property type="evidence" value="ECO:0007669"/>
    <property type="project" value="InterPro"/>
</dbReference>
<sequence length="339" mass="37075">MAYSCSFTLLSQSRIIVFLSLLVFCMLISASPKSLMLKRVFPNYGMELSGLREMDMKRHGRMLLNSSVVTLPVNGTSDPTLAGLYYTTMHLGSPPREFHVDIDTGSDIPWVNCISCSGCPRTTGLPEMHFVSTTTIVALKCITWKRDQCCSNLHTGKLTSPITALDGIFGFGNHEMSFISQLHSQGVAPNVFSHCLKGDDSGGGLLVLGEAVEPNMVYSPLIPKQLHYDLNLESITVKGQMLQIDPEVFKTSSGKGATIDSGTTLAYFIEEAYYPIIDAITRTIPQSVGTTDKNGFRCYLGIFSHSLNNSFFSSVISVTHIFPPIGLNFANHASLVLRP</sequence>
<dbReference type="EMBL" id="WOCE01000021">
    <property type="protein sequence ID" value="KAE9589127.1"/>
    <property type="molecule type" value="Genomic_DNA"/>
</dbReference>
<evidence type="ECO:0000313" key="11">
    <source>
        <dbReference type="Proteomes" id="UP000447434"/>
    </source>
</evidence>